<protein>
    <submittedName>
        <fullName evidence="1">Uncharacterized protein</fullName>
    </submittedName>
</protein>
<dbReference type="EMBL" id="JAWDID010000107">
    <property type="protein sequence ID" value="MDU0343990.1"/>
    <property type="molecule type" value="Genomic_DNA"/>
</dbReference>
<keyword evidence="2" id="KW-1185">Reference proteome</keyword>
<organism evidence="1 2">
    <name type="scientific">Bosea rubneri</name>
    <dbReference type="NCBI Taxonomy" id="3075434"/>
    <lineage>
        <taxon>Bacteria</taxon>
        <taxon>Pseudomonadati</taxon>
        <taxon>Pseudomonadota</taxon>
        <taxon>Alphaproteobacteria</taxon>
        <taxon>Hyphomicrobiales</taxon>
        <taxon>Boseaceae</taxon>
        <taxon>Bosea</taxon>
    </lineage>
</organism>
<dbReference type="Proteomes" id="UP001254257">
    <property type="component" value="Unassembled WGS sequence"/>
</dbReference>
<accession>A0ABU3SGQ1</accession>
<comment type="caution">
    <text evidence="1">The sequence shown here is derived from an EMBL/GenBank/DDBJ whole genome shotgun (WGS) entry which is preliminary data.</text>
</comment>
<evidence type="ECO:0000313" key="2">
    <source>
        <dbReference type="Proteomes" id="UP001254257"/>
    </source>
</evidence>
<name>A0ABU3SGQ1_9HYPH</name>
<sequence>MPINIEIRTTEERETAGRLIERLMGAIEDSPEESKLKMLLAACEAWDAKRKRALLCQPNPFCALEENHAVTAVLPFQ</sequence>
<proteinExistence type="predicted"/>
<evidence type="ECO:0000313" key="1">
    <source>
        <dbReference type="EMBL" id="MDU0343990.1"/>
    </source>
</evidence>
<dbReference type="RefSeq" id="WP_316021682.1">
    <property type="nucleotide sequence ID" value="NZ_JAWDID010000107.1"/>
</dbReference>
<reference evidence="1 2" key="1">
    <citation type="submission" date="2023-09" db="EMBL/GenBank/DDBJ databases">
        <title>Whole genome shotgun sequencing (WGS) of Bosea sp. ZW T0_25, isolated from stored onions (Allium cepa).</title>
        <authorList>
            <person name="Stoll D.A."/>
            <person name="Huch M."/>
        </authorList>
    </citation>
    <scope>NUCLEOTIDE SEQUENCE [LARGE SCALE GENOMIC DNA]</scope>
    <source>
        <strain evidence="1 2">ZW T0_25</strain>
    </source>
</reference>
<gene>
    <name evidence="1" type="ORF">RKE40_29295</name>
</gene>